<proteinExistence type="predicted"/>
<evidence type="ECO:0000313" key="13">
    <source>
        <dbReference type="Proteomes" id="UP000585614"/>
    </source>
</evidence>
<dbReference type="PANTHER" id="PTHR46003:SF2">
    <property type="entry name" value="HOST CELL FACTOR 2"/>
    <property type="match status" value="1"/>
</dbReference>
<dbReference type="SUPFAM" id="SSF117281">
    <property type="entry name" value="Kelch motif"/>
    <property type="match status" value="1"/>
</dbReference>
<dbReference type="EMBL" id="JACAGC010000010">
    <property type="protein sequence ID" value="KAF6339449.1"/>
    <property type="molecule type" value="Genomic_DNA"/>
</dbReference>
<evidence type="ECO:0000259" key="11">
    <source>
        <dbReference type="PROSITE" id="PS50853"/>
    </source>
</evidence>
<evidence type="ECO:0000256" key="6">
    <source>
        <dbReference type="ARBA" id="ARBA00023242"/>
    </source>
</evidence>
<dbReference type="Proteomes" id="UP000585614">
    <property type="component" value="Unassembled WGS sequence"/>
</dbReference>
<dbReference type="PANTHER" id="PTHR46003">
    <property type="entry name" value="HOST CELL FACTOR"/>
    <property type="match status" value="1"/>
</dbReference>
<comment type="subunit">
    <text evidence="7">Binds KMT2A/MLL1. Component of the MLL1/MLL complex, at least composed of KMT2A/MLL1, ASH2L, RBBP5, DPY30, WDR5, MEN1, HCFC1 and HCFC2. Interacts with TASOR.</text>
</comment>
<dbReference type="SMART" id="SM00060">
    <property type="entry name" value="FN3"/>
    <property type="match status" value="2"/>
</dbReference>
<evidence type="ECO:0000256" key="2">
    <source>
        <dbReference type="ARBA" id="ARBA00004496"/>
    </source>
</evidence>
<dbReference type="GO" id="GO:0006357">
    <property type="term" value="P:regulation of transcription by RNA polymerase II"/>
    <property type="evidence" value="ECO:0007669"/>
    <property type="project" value="UniProtKB-ARBA"/>
</dbReference>
<comment type="subcellular location">
    <subcellularLocation>
        <location evidence="2">Cytoplasm</location>
    </subcellularLocation>
    <subcellularLocation>
        <location evidence="1">Nucleus</location>
    </subcellularLocation>
</comment>
<comment type="caution">
    <text evidence="12">The sequence shown here is derived from an EMBL/GenBank/DDBJ whole genome shotgun (WGS) entry which is preliminary data.</text>
</comment>
<organism evidence="12 13">
    <name type="scientific">Rhinolophus ferrumequinum</name>
    <name type="common">Greater horseshoe bat</name>
    <dbReference type="NCBI Taxonomy" id="59479"/>
    <lineage>
        <taxon>Eukaryota</taxon>
        <taxon>Metazoa</taxon>
        <taxon>Chordata</taxon>
        <taxon>Craniata</taxon>
        <taxon>Vertebrata</taxon>
        <taxon>Euteleostomi</taxon>
        <taxon>Mammalia</taxon>
        <taxon>Eutheria</taxon>
        <taxon>Laurasiatheria</taxon>
        <taxon>Chiroptera</taxon>
        <taxon>Yinpterochiroptera</taxon>
        <taxon>Rhinolophoidea</taxon>
        <taxon>Rhinolophidae</taxon>
        <taxon>Rhinolophinae</taxon>
        <taxon>Rhinolophus</taxon>
    </lineage>
</organism>
<dbReference type="FunFam" id="2.60.40.10:FF:000259">
    <property type="entry name" value="Host cell factor 1 (Predicted)"/>
    <property type="match status" value="1"/>
</dbReference>
<evidence type="ECO:0000256" key="3">
    <source>
        <dbReference type="ARBA" id="ARBA00022441"/>
    </source>
</evidence>
<dbReference type="PROSITE" id="PS50853">
    <property type="entry name" value="FN3"/>
    <property type="match status" value="1"/>
</dbReference>
<accession>A0A7J7WPZ2</accession>
<protein>
    <recommendedName>
        <fullName evidence="8">Host cell factor 2</fullName>
    </recommendedName>
    <alternativeName>
        <fullName evidence="9">C2 factor</fullName>
    </alternativeName>
</protein>
<feature type="region of interest" description="Disordered" evidence="10">
    <location>
        <begin position="399"/>
        <end position="430"/>
    </location>
</feature>
<dbReference type="Gene3D" id="2.120.10.80">
    <property type="entry name" value="Kelch-type beta propeller"/>
    <property type="match status" value="1"/>
</dbReference>
<dbReference type="InterPro" id="IPR036116">
    <property type="entry name" value="FN3_sf"/>
</dbReference>
<keyword evidence="6" id="KW-0539">Nucleus</keyword>
<evidence type="ECO:0000256" key="4">
    <source>
        <dbReference type="ARBA" id="ARBA00022490"/>
    </source>
</evidence>
<dbReference type="Gene3D" id="2.60.40.10">
    <property type="entry name" value="Immunoglobulins"/>
    <property type="match status" value="2"/>
</dbReference>
<dbReference type="InterPro" id="IPR059124">
    <property type="entry name" value="Kelch_HCF"/>
</dbReference>
<evidence type="ECO:0000256" key="7">
    <source>
        <dbReference type="ARBA" id="ARBA00062322"/>
    </source>
</evidence>
<keyword evidence="3" id="KW-0880">Kelch repeat</keyword>
<evidence type="ECO:0000256" key="1">
    <source>
        <dbReference type="ARBA" id="ARBA00004123"/>
    </source>
</evidence>
<dbReference type="GO" id="GO:0006338">
    <property type="term" value="P:chromatin remodeling"/>
    <property type="evidence" value="ECO:0007669"/>
    <property type="project" value="TreeGrafter"/>
</dbReference>
<evidence type="ECO:0000313" key="12">
    <source>
        <dbReference type="EMBL" id="KAF6339449.1"/>
    </source>
</evidence>
<feature type="compositionally biased region" description="Polar residues" evidence="10">
    <location>
        <begin position="419"/>
        <end position="430"/>
    </location>
</feature>
<dbReference type="Gene3D" id="6.10.250.2590">
    <property type="match status" value="1"/>
</dbReference>
<dbReference type="FunFam" id="2.60.40.10:FF:000443">
    <property type="entry name" value="host cell factor 1"/>
    <property type="match status" value="1"/>
</dbReference>
<gene>
    <name evidence="12" type="ORF">mRhiFer1_006230</name>
</gene>
<dbReference type="SUPFAM" id="SSF49265">
    <property type="entry name" value="Fibronectin type III"/>
    <property type="match status" value="1"/>
</dbReference>
<dbReference type="InterPro" id="IPR013783">
    <property type="entry name" value="Ig-like_fold"/>
</dbReference>
<dbReference type="InterPro" id="IPR011043">
    <property type="entry name" value="Gal_Oxase/kelch_b-propeller"/>
</dbReference>
<dbReference type="InterPro" id="IPR043536">
    <property type="entry name" value="HCF1/2"/>
</dbReference>
<dbReference type="InterPro" id="IPR003961">
    <property type="entry name" value="FN3_dom"/>
</dbReference>
<dbReference type="AlphaFoldDB" id="A0A7J7WPZ2"/>
<evidence type="ECO:0000256" key="9">
    <source>
        <dbReference type="ARBA" id="ARBA00083037"/>
    </source>
</evidence>
<dbReference type="CDD" id="cd00063">
    <property type="entry name" value="FN3"/>
    <property type="match status" value="2"/>
</dbReference>
<keyword evidence="5" id="KW-0677">Repeat</keyword>
<reference evidence="12 13" key="1">
    <citation type="journal article" date="2020" name="Nature">
        <title>Six reference-quality genomes reveal evolution of bat adaptations.</title>
        <authorList>
            <person name="Jebb D."/>
            <person name="Huang Z."/>
            <person name="Pippel M."/>
            <person name="Hughes G.M."/>
            <person name="Lavrichenko K."/>
            <person name="Devanna P."/>
            <person name="Winkler S."/>
            <person name="Jermiin L.S."/>
            <person name="Skirmuntt E.C."/>
            <person name="Katzourakis A."/>
            <person name="Burkitt-Gray L."/>
            <person name="Ray D.A."/>
            <person name="Sullivan K.A.M."/>
            <person name="Roscito J.G."/>
            <person name="Kirilenko B.M."/>
            <person name="Davalos L.M."/>
            <person name="Corthals A.P."/>
            <person name="Power M.L."/>
            <person name="Jones G."/>
            <person name="Ransome R.D."/>
            <person name="Dechmann D.K.N."/>
            <person name="Locatelli A.G."/>
            <person name="Puechmaille S.J."/>
            <person name="Fedrigo O."/>
            <person name="Jarvis E.D."/>
            <person name="Hiller M."/>
            <person name="Vernes S.C."/>
            <person name="Myers E.W."/>
            <person name="Teeling E.C."/>
        </authorList>
    </citation>
    <scope>NUCLEOTIDE SEQUENCE [LARGE SCALE GENOMIC DNA]</scope>
    <source>
        <strain evidence="12">MRhiFer1</strain>
        <tissue evidence="12">Lung</tissue>
    </source>
</reference>
<dbReference type="SUPFAM" id="SSF50965">
    <property type="entry name" value="Galactose oxidase, central domain"/>
    <property type="match status" value="1"/>
</dbReference>
<dbReference type="InterPro" id="IPR015915">
    <property type="entry name" value="Kelch-typ_b-propeller"/>
</dbReference>
<sequence length="725" mass="79856">MAAPSLLNWRRVSSFTGPVPRARHGHRAVAIRELMIIFGGGNEGIADELHVYNTVTNQWFLPAVRGDIPPGCAAHGFVCDGTRILVFGGMVEYGRYSNELYELQASRWLWKKVKPHPPSSGLPPCPRLGHSFSLYGNKCYLFGGLANESEDSNNNVPRYLNDFYELELQHGSGVVGWSIPVTKGIVPSPRESHTAVIYCKKDSGSPKMYVFGGMCGSRLDDLWQLDLETMSWSKPETKGTVPLPRSLHTASVIGNKMYIFGGWVPHKGENIETSPHDCEWRCTSSFSYLNLDTAEWTTLVSDSQEDKKNSRPRPRAGHCAVAVGSRLYFWSGRDGYKKALNSQVCCKDLWYLDTEKPPAPSQVQLIKATTNSFHVKWDEVPTVEGYLLQLNTDLPYQAASSDSSAAPNMQGVRMDPHRQGSNSIVPNSISDTMNSAKTEHTAMKGTSVKNKPDLKASTDSNAIFHSSLAANASNHNSCVVDMLRKNEVDETCALPATKISRVEAHPAAMPFSKETPSNPVATMKAGERQWCDVGIFKNNTALVSQFYLLPKGKQSISKIGNADVPDYSLLKKQDLVPGTGYRFRVAAINGCGIGPFSKISEFKTCIPGFPGAPSAVRISKNVEGIHLSWEPPTSPSGNILEYSAYLAIRTAQIQDNPSQLVFMRIYCGLKTSCIVTAGQLANAHIDYTSRPAIVFRISAKNEKGYGPATQVRWLQDQEVSMNLWF</sequence>
<keyword evidence="4" id="KW-0963">Cytoplasm</keyword>
<evidence type="ECO:0000256" key="8">
    <source>
        <dbReference type="ARBA" id="ARBA00074286"/>
    </source>
</evidence>
<dbReference type="GO" id="GO:0035097">
    <property type="term" value="C:histone methyltransferase complex"/>
    <property type="evidence" value="ECO:0007669"/>
    <property type="project" value="TreeGrafter"/>
</dbReference>
<evidence type="ECO:0000256" key="5">
    <source>
        <dbReference type="ARBA" id="ARBA00022737"/>
    </source>
</evidence>
<evidence type="ECO:0000256" key="10">
    <source>
        <dbReference type="SAM" id="MobiDB-lite"/>
    </source>
</evidence>
<feature type="domain" description="Fibronectin type-III" evidence="11">
    <location>
        <begin position="515"/>
        <end position="607"/>
    </location>
</feature>
<dbReference type="GO" id="GO:0003713">
    <property type="term" value="F:transcription coactivator activity"/>
    <property type="evidence" value="ECO:0007669"/>
    <property type="project" value="TreeGrafter"/>
</dbReference>
<dbReference type="GO" id="GO:0005737">
    <property type="term" value="C:cytoplasm"/>
    <property type="evidence" value="ECO:0007669"/>
    <property type="project" value="UniProtKB-SubCell"/>
</dbReference>
<dbReference type="Pfam" id="PF13854">
    <property type="entry name" value="Kelch_HCF"/>
    <property type="match status" value="1"/>
</dbReference>
<dbReference type="FunFam" id="2.120.10.80:FF:000085">
    <property type="entry name" value="host cell factor 1 isoform X4"/>
    <property type="match status" value="1"/>
</dbReference>
<name>A0A7J7WPZ2_RHIFE</name>